<keyword evidence="1" id="KW-1133">Transmembrane helix</keyword>
<feature type="transmembrane region" description="Helical" evidence="1">
    <location>
        <begin position="59"/>
        <end position="80"/>
    </location>
</feature>
<evidence type="ECO:0000256" key="1">
    <source>
        <dbReference type="SAM" id="Phobius"/>
    </source>
</evidence>
<gene>
    <name evidence="2" type="ORF">ACFMB1_06075</name>
</gene>
<dbReference type="Proteomes" id="UP001596116">
    <property type="component" value="Unassembled WGS sequence"/>
</dbReference>
<feature type="transmembrane region" description="Helical" evidence="1">
    <location>
        <begin position="127"/>
        <end position="144"/>
    </location>
</feature>
<accession>A0ABW1KXD9</accession>
<name>A0ABW1KXD9_9PROT</name>
<sequence>MNAGNAIKTAIAYLLSVIAAYLLSVAFYTQQVIAKMQAVGAVYSGQQQINTFVDNLTGLWQLAAMIAIALMIAFVVAFFVKRVLKPLAPIAYPAAGGAAILLMLYLIEQQLGGGAGVIGGARDATGLALQTLAGFLGGAVFAFMRPR</sequence>
<feature type="transmembrane region" description="Helical" evidence="1">
    <location>
        <begin position="87"/>
        <end position="107"/>
    </location>
</feature>
<evidence type="ECO:0000313" key="3">
    <source>
        <dbReference type="Proteomes" id="UP001596116"/>
    </source>
</evidence>
<proteinExistence type="predicted"/>
<keyword evidence="1" id="KW-0472">Membrane</keyword>
<reference evidence="2 3" key="1">
    <citation type="submission" date="2024-09" db="EMBL/GenBank/DDBJ databases">
        <authorList>
            <person name="Zhang Z.-H."/>
        </authorList>
    </citation>
    <scope>NUCLEOTIDE SEQUENCE [LARGE SCALE GENOMIC DNA]</scope>
    <source>
        <strain evidence="2 3">HHTR114</strain>
    </source>
</reference>
<dbReference type="RefSeq" id="WP_379879568.1">
    <property type="nucleotide sequence ID" value="NZ_JBHPON010000001.1"/>
</dbReference>
<keyword evidence="1" id="KW-0812">Transmembrane</keyword>
<comment type="caution">
    <text evidence="2">The sequence shown here is derived from an EMBL/GenBank/DDBJ whole genome shotgun (WGS) entry which is preliminary data.</text>
</comment>
<feature type="transmembrane region" description="Helical" evidence="1">
    <location>
        <begin position="12"/>
        <end position="29"/>
    </location>
</feature>
<dbReference type="EMBL" id="JBHPON010000001">
    <property type="protein sequence ID" value="MFC6035103.1"/>
    <property type="molecule type" value="Genomic_DNA"/>
</dbReference>
<keyword evidence="3" id="KW-1185">Reference proteome</keyword>
<protein>
    <submittedName>
        <fullName evidence="2">Uncharacterized protein</fullName>
    </submittedName>
</protein>
<organism evidence="2 3">
    <name type="scientific">Hyphococcus aureus</name>
    <dbReference type="NCBI Taxonomy" id="2666033"/>
    <lineage>
        <taxon>Bacteria</taxon>
        <taxon>Pseudomonadati</taxon>
        <taxon>Pseudomonadota</taxon>
        <taxon>Alphaproteobacteria</taxon>
        <taxon>Parvularculales</taxon>
        <taxon>Parvularculaceae</taxon>
        <taxon>Hyphococcus</taxon>
    </lineage>
</organism>
<evidence type="ECO:0000313" key="2">
    <source>
        <dbReference type="EMBL" id="MFC6035103.1"/>
    </source>
</evidence>